<evidence type="ECO:0000256" key="2">
    <source>
        <dbReference type="SAM" id="SignalP"/>
    </source>
</evidence>
<name>A0ABR2MNR6_9ASPA</name>
<dbReference type="EMBL" id="JBBWWR010000005">
    <property type="protein sequence ID" value="KAK8965833.1"/>
    <property type="molecule type" value="Genomic_DNA"/>
</dbReference>
<protein>
    <submittedName>
        <fullName evidence="3">Cationic amino acid transporter 1</fullName>
    </submittedName>
</protein>
<dbReference type="PANTHER" id="PTHR43243:SF1">
    <property type="entry name" value="CATIONIC AMINO ACID TRANSPORTER 1"/>
    <property type="match status" value="1"/>
</dbReference>
<gene>
    <name evidence="3" type="primary">CAT1</name>
    <name evidence="3" type="ORF">KSP40_PGU001231</name>
</gene>
<dbReference type="Gene3D" id="1.20.1740.10">
    <property type="entry name" value="Amino acid/polyamine transporter I"/>
    <property type="match status" value="1"/>
</dbReference>
<sequence length="91" mass="10059">MAVILFFVIVGLTKADTCNLSPLTPLGTRRIFSASAILFFAYVNFNVVSSMVEENRKPVKDIPHILVGMRSYNEIDPDAPFSIAFSTVSMD</sequence>
<reference evidence="3 4" key="1">
    <citation type="journal article" date="2022" name="Nat. Plants">
        <title>Genomes of leafy and leafless Platanthera orchids illuminate the evolution of mycoheterotrophy.</title>
        <authorList>
            <person name="Li M.H."/>
            <person name="Liu K.W."/>
            <person name="Li Z."/>
            <person name="Lu H.C."/>
            <person name="Ye Q.L."/>
            <person name="Zhang D."/>
            <person name="Wang J.Y."/>
            <person name="Li Y.F."/>
            <person name="Zhong Z.M."/>
            <person name="Liu X."/>
            <person name="Yu X."/>
            <person name="Liu D.K."/>
            <person name="Tu X.D."/>
            <person name="Liu B."/>
            <person name="Hao Y."/>
            <person name="Liao X.Y."/>
            <person name="Jiang Y.T."/>
            <person name="Sun W.H."/>
            <person name="Chen J."/>
            <person name="Chen Y.Q."/>
            <person name="Ai Y."/>
            <person name="Zhai J.W."/>
            <person name="Wu S.S."/>
            <person name="Zhou Z."/>
            <person name="Hsiao Y.Y."/>
            <person name="Wu W.L."/>
            <person name="Chen Y.Y."/>
            <person name="Lin Y.F."/>
            <person name="Hsu J.L."/>
            <person name="Li C.Y."/>
            <person name="Wang Z.W."/>
            <person name="Zhao X."/>
            <person name="Zhong W.Y."/>
            <person name="Ma X.K."/>
            <person name="Ma L."/>
            <person name="Huang J."/>
            <person name="Chen G.Z."/>
            <person name="Huang M.Z."/>
            <person name="Huang L."/>
            <person name="Peng D.H."/>
            <person name="Luo Y.B."/>
            <person name="Zou S.Q."/>
            <person name="Chen S.P."/>
            <person name="Lan S."/>
            <person name="Tsai W.C."/>
            <person name="Van de Peer Y."/>
            <person name="Liu Z.J."/>
        </authorList>
    </citation>
    <scope>NUCLEOTIDE SEQUENCE [LARGE SCALE GENOMIC DNA]</scope>
    <source>
        <strain evidence="3">Lor288</strain>
    </source>
</reference>
<organism evidence="3 4">
    <name type="scientific">Platanthera guangdongensis</name>
    <dbReference type="NCBI Taxonomy" id="2320717"/>
    <lineage>
        <taxon>Eukaryota</taxon>
        <taxon>Viridiplantae</taxon>
        <taxon>Streptophyta</taxon>
        <taxon>Embryophyta</taxon>
        <taxon>Tracheophyta</taxon>
        <taxon>Spermatophyta</taxon>
        <taxon>Magnoliopsida</taxon>
        <taxon>Liliopsida</taxon>
        <taxon>Asparagales</taxon>
        <taxon>Orchidaceae</taxon>
        <taxon>Orchidoideae</taxon>
        <taxon>Orchideae</taxon>
        <taxon>Orchidinae</taxon>
        <taxon>Platanthera</taxon>
    </lineage>
</organism>
<accession>A0ABR2MNR6</accession>
<dbReference type="PANTHER" id="PTHR43243">
    <property type="entry name" value="INNER MEMBRANE TRANSPORTER YGJI-RELATED"/>
    <property type="match status" value="1"/>
</dbReference>
<comment type="caution">
    <text evidence="3">The sequence shown here is derived from an EMBL/GenBank/DDBJ whole genome shotgun (WGS) entry which is preliminary data.</text>
</comment>
<keyword evidence="2" id="KW-0732">Signal</keyword>
<proteinExistence type="inferred from homology"/>
<evidence type="ECO:0000313" key="3">
    <source>
        <dbReference type="EMBL" id="KAK8965833.1"/>
    </source>
</evidence>
<keyword evidence="4" id="KW-1185">Reference proteome</keyword>
<evidence type="ECO:0000256" key="1">
    <source>
        <dbReference type="ARBA" id="ARBA00008572"/>
    </source>
</evidence>
<comment type="similarity">
    <text evidence="1">Belongs to the amino acid-polyamine-organocation (APC) superfamily. Cationic amino acid transporter (CAT) (TC 2.A.3.3) family.</text>
</comment>
<feature type="signal peptide" evidence="2">
    <location>
        <begin position="1"/>
        <end position="15"/>
    </location>
</feature>
<feature type="chain" id="PRO_5045909900" evidence="2">
    <location>
        <begin position="16"/>
        <end position="91"/>
    </location>
</feature>
<dbReference type="Proteomes" id="UP001412067">
    <property type="component" value="Unassembled WGS sequence"/>
</dbReference>
<evidence type="ECO:0000313" key="4">
    <source>
        <dbReference type="Proteomes" id="UP001412067"/>
    </source>
</evidence>